<sequence length="321" mass="36793">MGRAQRKSRKKMNKMDGSCLRDPTANAYKETPATHNRDPSTEDQEMPKGVRELLKRIEEGKQKGTIKRTFPKKKDKITSSLAAVGIQKKSRESIKVAIGRMHDKINREVDEARIKAKAGVAGKDMKEIANEYKQMDEVARAKREAKLLKRKKEEEEKFGKARDKTMKRLQMIEEERVKDGSKAGRKKMNRVNREREKRKEERIIMEKETMLDAKEVIDFGERYDAPPTFKGKLKTRIDPLSAKAGAKSTLLVHAMLGEKRKREEGETVVDIPSSETSKKEKKEPMSALMIAERQRVIDAYRKGKREKNGVGVKALKDTIDL</sequence>
<keyword evidence="3" id="KW-1185">Reference proteome</keyword>
<dbReference type="PANTHER" id="PTHR21838:SF2">
    <property type="entry name" value="COILED-COIL DOMAIN-CONTAINING PROTEIN 137"/>
    <property type="match status" value="1"/>
</dbReference>
<protein>
    <submittedName>
        <fullName evidence="2">Uncharacterized protein</fullName>
    </submittedName>
</protein>
<feature type="region of interest" description="Disordered" evidence="1">
    <location>
        <begin position="150"/>
        <end position="198"/>
    </location>
</feature>
<dbReference type="AlphaFoldDB" id="A0AAN5CPP3"/>
<comment type="caution">
    <text evidence="2">The sequence shown here is derived from an EMBL/GenBank/DDBJ whole genome shotgun (WGS) entry which is preliminary data.</text>
</comment>
<dbReference type="PANTHER" id="PTHR21838">
    <property type="entry name" value="COILED-COIL DOMAIN-CONTAINING PROTEIN 137"/>
    <property type="match status" value="1"/>
</dbReference>
<feature type="region of interest" description="Disordered" evidence="1">
    <location>
        <begin position="1"/>
        <end position="48"/>
    </location>
</feature>
<evidence type="ECO:0000313" key="2">
    <source>
        <dbReference type="EMBL" id="GMR48356.1"/>
    </source>
</evidence>
<gene>
    <name evidence="2" type="ORF">PMAYCL1PPCAC_18551</name>
</gene>
<dbReference type="EMBL" id="BTRK01000004">
    <property type="protein sequence ID" value="GMR48356.1"/>
    <property type="molecule type" value="Genomic_DNA"/>
</dbReference>
<dbReference type="InterPro" id="IPR026680">
    <property type="entry name" value="CCDC137"/>
</dbReference>
<evidence type="ECO:0000256" key="1">
    <source>
        <dbReference type="SAM" id="MobiDB-lite"/>
    </source>
</evidence>
<organism evidence="2 3">
    <name type="scientific">Pristionchus mayeri</name>
    <dbReference type="NCBI Taxonomy" id="1317129"/>
    <lineage>
        <taxon>Eukaryota</taxon>
        <taxon>Metazoa</taxon>
        <taxon>Ecdysozoa</taxon>
        <taxon>Nematoda</taxon>
        <taxon>Chromadorea</taxon>
        <taxon>Rhabditida</taxon>
        <taxon>Rhabditina</taxon>
        <taxon>Diplogasteromorpha</taxon>
        <taxon>Diplogasteroidea</taxon>
        <taxon>Neodiplogasteridae</taxon>
        <taxon>Pristionchus</taxon>
    </lineage>
</organism>
<reference evidence="3" key="1">
    <citation type="submission" date="2022-10" db="EMBL/GenBank/DDBJ databases">
        <title>Genome assembly of Pristionchus species.</title>
        <authorList>
            <person name="Yoshida K."/>
            <person name="Sommer R.J."/>
        </authorList>
    </citation>
    <scope>NUCLEOTIDE SEQUENCE [LARGE SCALE GENOMIC DNA]</scope>
    <source>
        <strain evidence="3">RS5460</strain>
    </source>
</reference>
<dbReference type="Proteomes" id="UP001328107">
    <property type="component" value="Unassembled WGS sequence"/>
</dbReference>
<feature type="compositionally biased region" description="Basic and acidic residues" evidence="1">
    <location>
        <begin position="150"/>
        <end position="182"/>
    </location>
</feature>
<evidence type="ECO:0000313" key="3">
    <source>
        <dbReference type="Proteomes" id="UP001328107"/>
    </source>
</evidence>
<feature type="region of interest" description="Disordered" evidence="1">
    <location>
        <begin position="261"/>
        <end position="287"/>
    </location>
</feature>
<feature type="compositionally biased region" description="Basic residues" evidence="1">
    <location>
        <begin position="1"/>
        <end position="12"/>
    </location>
</feature>
<dbReference type="GO" id="GO:0005634">
    <property type="term" value="C:nucleus"/>
    <property type="evidence" value="ECO:0007669"/>
    <property type="project" value="TreeGrafter"/>
</dbReference>
<accession>A0AAN5CPP3</accession>
<proteinExistence type="predicted"/>
<feature type="compositionally biased region" description="Basic and acidic residues" evidence="1">
    <location>
        <begin position="35"/>
        <end position="48"/>
    </location>
</feature>
<name>A0AAN5CPP3_9BILA</name>